<gene>
    <name evidence="2" type="ORF">CFK37_04430</name>
</gene>
<dbReference type="GO" id="GO:0003677">
    <property type="term" value="F:DNA binding"/>
    <property type="evidence" value="ECO:0007669"/>
    <property type="project" value="UniProtKB-KW"/>
</dbReference>
<proteinExistence type="predicted"/>
<reference evidence="2 3" key="1">
    <citation type="submission" date="2017-07" db="EMBL/GenBank/DDBJ databases">
        <title>Virgibacillus sp. LM2416.</title>
        <authorList>
            <person name="Tak E.J."/>
            <person name="Bae J.-W."/>
        </authorList>
    </citation>
    <scope>NUCLEOTIDE SEQUENCE [LARGE SCALE GENOMIC DNA]</scope>
    <source>
        <strain evidence="2 3">LM2416</strain>
    </source>
</reference>
<sequence>MKQVKTIKNKILSHSEKSFEPKLIIYREALKFTVDVVNKEWSILEGSSTKEAIRIIEKIMHQTKNNPSPKYNFTLCFYKFPSYLRRAATSKSFGIVNSYRSNYKNWENEKSKAIADGKAFNKKPPKLGVDYNEFPVFYKDNMFIRTDVDEAKIKVYLNHDWVWVKVKFNNKNLKNRNITDWKENNPTLIKVGKKYFINFSYEKEIKLNKTKHKDQTIISVDLGITNSAVCSAMRSDGTVIGRSFINQPLEKDRLRITVNKLKKAQRLSGKIEAPNYWRKINGLQNHIKVNTAVKIVKFADLHQASVIVFEYLGKMKLPKGLYGAKRLRHKLHYWSKIGIQSKVEEMAHYRGIRIRRVNAKYTSALAFDGSGEVKRNNKKDLATFKSGKVYHADLSASYNIGARYFVREILKSFSEKKRLRLKAKVPSIVARTRLTLASLISLHQALSTKGALTKA</sequence>
<dbReference type="KEGG" id="vil:CFK37_04430"/>
<dbReference type="OrthoDB" id="516981at2"/>
<keyword evidence="3" id="KW-1185">Reference proteome</keyword>
<name>A0A220U0G0_9BACI</name>
<dbReference type="EMBL" id="CP022315">
    <property type="protein sequence ID" value="ASK61472.1"/>
    <property type="molecule type" value="Genomic_DNA"/>
</dbReference>
<organism evidence="2 3">
    <name type="scientific">Virgibacillus phasianinus</name>
    <dbReference type="NCBI Taxonomy" id="2017483"/>
    <lineage>
        <taxon>Bacteria</taxon>
        <taxon>Bacillati</taxon>
        <taxon>Bacillota</taxon>
        <taxon>Bacilli</taxon>
        <taxon>Bacillales</taxon>
        <taxon>Bacillaceae</taxon>
        <taxon>Virgibacillus</taxon>
    </lineage>
</organism>
<evidence type="ECO:0000313" key="2">
    <source>
        <dbReference type="EMBL" id="ASK61472.1"/>
    </source>
</evidence>
<evidence type="ECO:0000256" key="1">
    <source>
        <dbReference type="ARBA" id="ARBA00023125"/>
    </source>
</evidence>
<protein>
    <submittedName>
        <fullName evidence="2">Transposase</fullName>
    </submittedName>
</protein>
<evidence type="ECO:0000313" key="3">
    <source>
        <dbReference type="Proteomes" id="UP000198312"/>
    </source>
</evidence>
<accession>A0A220U0G0</accession>
<dbReference type="Proteomes" id="UP000198312">
    <property type="component" value="Chromosome"/>
</dbReference>
<dbReference type="AlphaFoldDB" id="A0A220U0G0"/>
<dbReference type="RefSeq" id="WP_089060749.1">
    <property type="nucleotide sequence ID" value="NZ_CP022315.1"/>
</dbReference>
<keyword evidence="1" id="KW-0238">DNA-binding</keyword>
<dbReference type="InterPro" id="IPR010095">
    <property type="entry name" value="Cas12f1-like_TNB"/>
</dbReference>
<dbReference type="NCBIfam" id="TIGR01766">
    <property type="entry name" value="IS200/IS605 family accessory protein TnpB-like domain"/>
    <property type="match status" value="1"/>
</dbReference>